<feature type="binding site" evidence="4">
    <location>
        <begin position="8"/>
        <end position="9"/>
    </location>
    <ligand>
        <name>1-deoxy-D-xylulose 5-phosphate</name>
        <dbReference type="ChEBI" id="CHEBI:57792"/>
    </ligand>
</feature>
<dbReference type="Proteomes" id="UP000823964">
    <property type="component" value="Unassembled WGS sequence"/>
</dbReference>
<feature type="binding site" evidence="4">
    <location>
        <position position="51"/>
    </location>
    <ligand>
        <name>1-deoxy-D-xylulose 5-phosphate</name>
        <dbReference type="ChEBI" id="CHEBI:57792"/>
    </ligand>
</feature>
<dbReference type="PANTHER" id="PTHR30456:SF0">
    <property type="entry name" value="PYRIDOXINE 5'-PHOSPHATE SYNTHASE"/>
    <property type="match status" value="1"/>
</dbReference>
<feature type="binding site" evidence="4">
    <location>
        <position position="106"/>
    </location>
    <ligand>
        <name>1-deoxy-D-xylulose 5-phosphate</name>
        <dbReference type="ChEBI" id="CHEBI:57792"/>
    </ligand>
</feature>
<proteinExistence type="inferred from homology"/>
<comment type="function">
    <text evidence="4">Catalyzes the complicated ring closure reaction between the two acyclic compounds 1-deoxy-D-xylulose-5-phosphate (DXP) and 3-amino-2-oxopropyl phosphate (1-amino-acetone-3-phosphate or AAP) to form pyridoxine 5'-phosphate (PNP) and inorganic phosphate.</text>
</comment>
<feature type="site" description="Transition state stabilizer" evidence="4">
    <location>
        <position position="157"/>
    </location>
</feature>
<organism evidence="6 7">
    <name type="scientific">Candidatus Akkermansia intestinigallinarum</name>
    <dbReference type="NCBI Taxonomy" id="2838431"/>
    <lineage>
        <taxon>Bacteria</taxon>
        <taxon>Pseudomonadati</taxon>
        <taxon>Verrucomicrobiota</taxon>
        <taxon>Verrucomicrobiia</taxon>
        <taxon>Verrucomicrobiales</taxon>
        <taxon>Akkermansiaceae</taxon>
        <taxon>Akkermansia</taxon>
    </lineage>
</organism>
<name>A0A9D2AGE5_9BACT</name>
<comment type="caution">
    <text evidence="6">The sequence shown here is derived from an EMBL/GenBank/DDBJ whole genome shotgun (WGS) entry which is preliminary data.</text>
</comment>
<dbReference type="InterPro" id="IPR036130">
    <property type="entry name" value="Pyridoxine-5'_phos_synth"/>
</dbReference>
<dbReference type="GO" id="GO:0033856">
    <property type="term" value="F:pyridoxine 5'-phosphate synthase activity"/>
    <property type="evidence" value="ECO:0007669"/>
    <property type="project" value="UniProtKB-UniRule"/>
</dbReference>
<dbReference type="InterPro" id="IPR004569">
    <property type="entry name" value="PyrdxlP_synth_PdxJ"/>
</dbReference>
<sequence length="246" mass="26591">MLLGVNIDHVATLRQARYAGMPDAHHAEPSVLDAARAALAGGADSITLHVREDRRHMQDRDAFAVRRDIPLPLNLEMGATESMLEFALKLKPDYVCLVPERRQEVTTEGGLDVIGHADLLRELIAALQGNGSRVSLFIDPEPAQIEAGAAIGAPMIELHTGRFSNTLGAEREAEVQRLISAAECGHKLGLDVHAGHGIRIANLTELSRVPHLSELNIGHTLIARAVFIGLEAAVREMKEAIAALSW</sequence>
<feature type="binding site" evidence="4">
    <location>
        <position position="17"/>
    </location>
    <ligand>
        <name>3-amino-2-oxopropyl phosphate</name>
        <dbReference type="ChEBI" id="CHEBI:57279"/>
    </ligand>
</feature>
<comment type="pathway">
    <text evidence="4">Cofactor biosynthesis; pyridoxine 5'-phosphate biosynthesis; pyridoxine 5'-phosphate from D-erythrose 4-phosphate: step 5/5.</text>
</comment>
<comment type="subunit">
    <text evidence="4">Homooctamer; tetramer of dimers.</text>
</comment>
<keyword evidence="3 4" id="KW-0664">Pyridoxine biosynthesis</keyword>
<dbReference type="HAMAP" id="MF_00279">
    <property type="entry name" value="PdxJ"/>
    <property type="match status" value="1"/>
</dbReference>
<accession>A0A9D2AGE5</accession>
<evidence type="ECO:0000313" key="7">
    <source>
        <dbReference type="Proteomes" id="UP000823964"/>
    </source>
</evidence>
<evidence type="ECO:0000256" key="4">
    <source>
        <dbReference type="HAMAP-Rule" id="MF_00279"/>
    </source>
</evidence>
<dbReference type="SUPFAM" id="SSF63892">
    <property type="entry name" value="Pyridoxine 5'-phosphate synthase"/>
    <property type="match status" value="1"/>
</dbReference>
<evidence type="ECO:0000256" key="3">
    <source>
        <dbReference type="ARBA" id="ARBA00023096"/>
    </source>
</evidence>
<feature type="active site" description="Proton acceptor" evidence="4">
    <location>
        <position position="49"/>
    </location>
</feature>
<feature type="binding site" evidence="4">
    <location>
        <begin position="218"/>
        <end position="219"/>
    </location>
    <ligand>
        <name>3-amino-2-oxopropyl phosphate</name>
        <dbReference type="ChEBI" id="CHEBI:57279"/>
    </ligand>
</feature>
<comment type="catalytic activity">
    <reaction evidence="4">
        <text>3-amino-2-oxopropyl phosphate + 1-deoxy-D-xylulose 5-phosphate = pyridoxine 5'-phosphate + phosphate + 2 H2O + H(+)</text>
        <dbReference type="Rhea" id="RHEA:15265"/>
        <dbReference type="ChEBI" id="CHEBI:15377"/>
        <dbReference type="ChEBI" id="CHEBI:15378"/>
        <dbReference type="ChEBI" id="CHEBI:43474"/>
        <dbReference type="ChEBI" id="CHEBI:57279"/>
        <dbReference type="ChEBI" id="CHEBI:57792"/>
        <dbReference type="ChEBI" id="CHEBI:58589"/>
        <dbReference type="EC" id="2.6.99.2"/>
    </reaction>
</comment>
<gene>
    <name evidence="4" type="primary">pdxJ</name>
    <name evidence="6" type="ORF">H9862_01600</name>
</gene>
<evidence type="ECO:0000313" key="6">
    <source>
        <dbReference type="EMBL" id="HIX19279.1"/>
    </source>
</evidence>
<dbReference type="AlphaFoldDB" id="A0A9D2AGE5"/>
<dbReference type="GO" id="GO:0005829">
    <property type="term" value="C:cytosol"/>
    <property type="evidence" value="ECO:0007669"/>
    <property type="project" value="TreeGrafter"/>
</dbReference>
<feature type="active site" description="Proton donor" evidence="4">
    <location>
        <position position="196"/>
    </location>
</feature>
<dbReference type="Pfam" id="PF03740">
    <property type="entry name" value="PdxJ"/>
    <property type="match status" value="1"/>
</dbReference>
<protein>
    <recommendedName>
        <fullName evidence="4 5">Pyridoxine 5'-phosphate synthase</fullName>
        <shortName evidence="4">PNP synthase</shortName>
        <ecNumber evidence="4 5">2.6.99.2</ecNumber>
    </recommendedName>
</protein>
<comment type="similarity">
    <text evidence="4">Belongs to the PNP synthase family.</text>
</comment>
<reference evidence="6" key="1">
    <citation type="journal article" date="2021" name="PeerJ">
        <title>Extensive microbial diversity within the chicken gut microbiome revealed by metagenomics and culture.</title>
        <authorList>
            <person name="Gilroy R."/>
            <person name="Ravi A."/>
            <person name="Getino M."/>
            <person name="Pursley I."/>
            <person name="Horton D.L."/>
            <person name="Alikhan N.F."/>
            <person name="Baker D."/>
            <person name="Gharbi K."/>
            <person name="Hall N."/>
            <person name="Watson M."/>
            <person name="Adriaenssens E.M."/>
            <person name="Foster-Nyarko E."/>
            <person name="Jarju S."/>
            <person name="Secka A."/>
            <person name="Antonio M."/>
            <person name="Oren A."/>
            <person name="Chaudhuri R.R."/>
            <person name="La Ragione R."/>
            <person name="Hildebrand F."/>
            <person name="Pallen M.J."/>
        </authorList>
    </citation>
    <scope>NUCLEOTIDE SEQUENCE</scope>
    <source>
        <strain evidence="6">14975</strain>
    </source>
</reference>
<dbReference type="NCBIfam" id="NF003627">
    <property type="entry name" value="PRK05265.1-5"/>
    <property type="match status" value="1"/>
</dbReference>
<dbReference type="GO" id="GO:0008615">
    <property type="term" value="P:pyridoxine biosynthetic process"/>
    <property type="evidence" value="ECO:0007669"/>
    <property type="project" value="UniProtKB-UniRule"/>
</dbReference>
<feature type="binding site" evidence="4">
    <location>
        <position position="197"/>
    </location>
    <ligand>
        <name>3-amino-2-oxopropyl phosphate</name>
        <dbReference type="ChEBI" id="CHEBI:57279"/>
    </ligand>
</feature>
<dbReference type="Gene3D" id="3.20.20.70">
    <property type="entry name" value="Aldolase class I"/>
    <property type="match status" value="1"/>
</dbReference>
<feature type="binding site" evidence="4">
    <location>
        <position position="6"/>
    </location>
    <ligand>
        <name>3-amino-2-oxopropyl phosphate</name>
        <dbReference type="ChEBI" id="CHEBI:57279"/>
    </ligand>
</feature>
<dbReference type="InterPro" id="IPR013785">
    <property type="entry name" value="Aldolase_TIM"/>
</dbReference>
<dbReference type="CDD" id="cd00003">
    <property type="entry name" value="PNPsynthase"/>
    <property type="match status" value="1"/>
</dbReference>
<dbReference type="NCBIfam" id="TIGR00559">
    <property type="entry name" value="pdxJ"/>
    <property type="match status" value="1"/>
</dbReference>
<comment type="subcellular location">
    <subcellularLocation>
        <location evidence="4">Cytoplasm</location>
    </subcellularLocation>
</comment>
<evidence type="ECO:0000256" key="5">
    <source>
        <dbReference type="NCBIfam" id="TIGR00559"/>
    </source>
</evidence>
<evidence type="ECO:0000256" key="1">
    <source>
        <dbReference type="ARBA" id="ARBA00022490"/>
    </source>
</evidence>
<dbReference type="EC" id="2.6.99.2" evidence="4 5"/>
<dbReference type="NCBIfam" id="NF003625">
    <property type="entry name" value="PRK05265.1-3"/>
    <property type="match status" value="1"/>
</dbReference>
<reference evidence="6" key="2">
    <citation type="submission" date="2021-04" db="EMBL/GenBank/DDBJ databases">
        <authorList>
            <person name="Gilroy R."/>
        </authorList>
    </citation>
    <scope>NUCLEOTIDE SEQUENCE</scope>
    <source>
        <strain evidence="6">14975</strain>
    </source>
</reference>
<evidence type="ECO:0000256" key="2">
    <source>
        <dbReference type="ARBA" id="ARBA00022679"/>
    </source>
</evidence>
<feature type="active site" description="Proton acceptor" evidence="4">
    <location>
        <position position="76"/>
    </location>
</feature>
<keyword evidence="2 4" id="KW-0808">Transferase</keyword>
<keyword evidence="1 4" id="KW-0963">Cytoplasm</keyword>
<dbReference type="PANTHER" id="PTHR30456">
    <property type="entry name" value="PYRIDOXINE 5'-PHOSPHATE SYNTHASE"/>
    <property type="match status" value="1"/>
</dbReference>
<feature type="binding site" evidence="4">
    <location>
        <position position="56"/>
    </location>
    <ligand>
        <name>1-deoxy-D-xylulose 5-phosphate</name>
        <dbReference type="ChEBI" id="CHEBI:57792"/>
    </ligand>
</feature>
<dbReference type="EMBL" id="DXFQ01000024">
    <property type="protein sequence ID" value="HIX19279.1"/>
    <property type="molecule type" value="Genomic_DNA"/>
</dbReference>